<dbReference type="AlphaFoldDB" id="A0A1U9K6G2"/>
<evidence type="ECO:0000313" key="1">
    <source>
        <dbReference type="EMBL" id="AQS55600.1"/>
    </source>
</evidence>
<sequence>MSVRQLKLSLPFALLYQTYRHVFPLVHQELKHWRTEAENIPDSELRRQAIASMTTKQFHCEGGSIYAVTGTKYRRQLVKLIVAFQTISDYLDNLCDRSTSLDPRDFRQLHQSMLDAINPDESVKDYYQYRKEKEDGGYLSHLVQACQEQIRQFPHYDLVYQEIRRFVSLYCDLQVYKHVDPRERELLLKRWWQTYRPDYPELRWYEFSAATGSTLLVFMLFKVACETDPDRERVQQIVQAYFPWVCGLHILLDYLIDQGEDEVGGDLNFCSYYKSTSDTIARLQYFREQARKHLHSLSDRSFHTMVVEGLLGLYLSDKKVREQPLVSAVSHGILKRSRWSTVLFYLNSRLYRFVTN</sequence>
<protein>
    <submittedName>
        <fullName evidence="1">Tetraprenyl-beta-curcumene synthase</fullName>
    </submittedName>
</protein>
<reference evidence="1 2" key="1">
    <citation type="journal article" date="2015" name="Int. J. Syst. Evol. Microbiol.">
        <title>Novibacillus thermophilus gen. nov., sp. nov., a Gram-staining-negative and moderately thermophilic member of the family Thermoactinomycetaceae.</title>
        <authorList>
            <person name="Yang G."/>
            <person name="Chen J."/>
            <person name="Zhou S."/>
        </authorList>
    </citation>
    <scope>NUCLEOTIDE SEQUENCE [LARGE SCALE GENOMIC DNA]</scope>
    <source>
        <strain evidence="1 2">SG-1</strain>
    </source>
</reference>
<dbReference type="KEGG" id="ntr:B0W44_07175"/>
<dbReference type="Pfam" id="PF10776">
    <property type="entry name" value="DUF2600"/>
    <property type="match status" value="1"/>
</dbReference>
<dbReference type="STRING" id="1471761.B0W44_07175"/>
<dbReference type="EMBL" id="CP019699">
    <property type="protein sequence ID" value="AQS55600.1"/>
    <property type="molecule type" value="Genomic_DNA"/>
</dbReference>
<accession>A0A1U9K6G2</accession>
<keyword evidence="2" id="KW-1185">Reference proteome</keyword>
<gene>
    <name evidence="1" type="ORF">B0W44_07175</name>
</gene>
<organism evidence="1 2">
    <name type="scientific">Novibacillus thermophilus</name>
    <dbReference type="NCBI Taxonomy" id="1471761"/>
    <lineage>
        <taxon>Bacteria</taxon>
        <taxon>Bacillati</taxon>
        <taxon>Bacillota</taxon>
        <taxon>Bacilli</taxon>
        <taxon>Bacillales</taxon>
        <taxon>Thermoactinomycetaceae</taxon>
        <taxon>Novibacillus</taxon>
    </lineage>
</organism>
<dbReference type="OrthoDB" id="2371262at2"/>
<proteinExistence type="predicted"/>
<dbReference type="InterPro" id="IPR019712">
    <property type="entry name" value="YtpB-like"/>
</dbReference>
<evidence type="ECO:0000313" key="2">
    <source>
        <dbReference type="Proteomes" id="UP000188603"/>
    </source>
</evidence>
<dbReference type="Proteomes" id="UP000188603">
    <property type="component" value="Chromosome"/>
</dbReference>
<dbReference type="RefSeq" id="WP_077719466.1">
    <property type="nucleotide sequence ID" value="NZ_CP019699.1"/>
</dbReference>
<name>A0A1U9K6G2_9BACL</name>